<comment type="similarity">
    <text evidence="2">Belongs to the acylphosphatase family.</text>
</comment>
<dbReference type="InterPro" id="IPR036046">
    <property type="entry name" value="Acylphosphatase-like_dom_sf"/>
</dbReference>
<comment type="caution">
    <text evidence="1">Lacks conserved residue(s) required for the propagation of feature annotation.</text>
</comment>
<dbReference type="EMBL" id="MZNU01000274">
    <property type="protein sequence ID" value="OWP01524.1"/>
    <property type="molecule type" value="Genomic_DNA"/>
</dbReference>
<gene>
    <name evidence="5" type="ORF">B2J93_7036</name>
</gene>
<dbReference type="Pfam" id="PF00708">
    <property type="entry name" value="Acylphosphatase"/>
    <property type="match status" value="1"/>
</dbReference>
<evidence type="ECO:0000313" key="6">
    <source>
        <dbReference type="Proteomes" id="UP000242519"/>
    </source>
</evidence>
<keyword evidence="6" id="KW-1185">Reference proteome</keyword>
<dbReference type="Proteomes" id="UP000242519">
    <property type="component" value="Unassembled WGS sequence"/>
</dbReference>
<organism evidence="5 6">
    <name type="scientific">Diplocarpon coronariae</name>
    <dbReference type="NCBI Taxonomy" id="2795749"/>
    <lineage>
        <taxon>Eukaryota</taxon>
        <taxon>Fungi</taxon>
        <taxon>Dikarya</taxon>
        <taxon>Ascomycota</taxon>
        <taxon>Pezizomycotina</taxon>
        <taxon>Leotiomycetes</taxon>
        <taxon>Helotiales</taxon>
        <taxon>Drepanopezizaceae</taxon>
        <taxon>Diplocarpon</taxon>
    </lineage>
</organism>
<feature type="region of interest" description="Disordered" evidence="3">
    <location>
        <begin position="109"/>
        <end position="131"/>
    </location>
</feature>
<evidence type="ECO:0000259" key="4">
    <source>
        <dbReference type="PROSITE" id="PS51160"/>
    </source>
</evidence>
<name>A0A218Z1G7_9HELO</name>
<evidence type="ECO:0000256" key="1">
    <source>
        <dbReference type="PROSITE-ProRule" id="PRU00520"/>
    </source>
</evidence>
<accession>A0A218Z1G7</accession>
<dbReference type="InterPro" id="IPR001792">
    <property type="entry name" value="Acylphosphatase-like_dom"/>
</dbReference>
<evidence type="ECO:0000313" key="5">
    <source>
        <dbReference type="EMBL" id="OWP01524.1"/>
    </source>
</evidence>
<dbReference type="Gene3D" id="3.30.70.100">
    <property type="match status" value="1"/>
</dbReference>
<sequence length="131" mass="14083">MRPTRCWIPILHAREGGCAWADGLGEEHAGLHGRAALFLSPPRCPSPSLSLPATGPRPDTHAATTARLQASASAHANDNPAQVEGEAQGPEADLALFLADLETGPRHAQVARLEREDREALRPEDGFEIRR</sequence>
<feature type="region of interest" description="Disordered" evidence="3">
    <location>
        <begin position="45"/>
        <end position="91"/>
    </location>
</feature>
<reference evidence="5 6" key="1">
    <citation type="submission" date="2017-04" db="EMBL/GenBank/DDBJ databases">
        <title>Draft genome sequence of Marssonina coronaria NL1: causal agent of apple blotch.</title>
        <authorList>
            <person name="Cheng Q."/>
        </authorList>
    </citation>
    <scope>NUCLEOTIDE SEQUENCE [LARGE SCALE GENOMIC DNA]</scope>
    <source>
        <strain evidence="5 6">NL1</strain>
    </source>
</reference>
<dbReference type="SUPFAM" id="SSF54975">
    <property type="entry name" value="Acylphosphatase/BLUF domain-like"/>
    <property type="match status" value="1"/>
</dbReference>
<proteinExistence type="inferred from homology"/>
<feature type="compositionally biased region" description="Polar residues" evidence="3">
    <location>
        <begin position="62"/>
        <end position="80"/>
    </location>
</feature>
<dbReference type="AlphaFoldDB" id="A0A218Z1G7"/>
<protein>
    <recommendedName>
        <fullName evidence="4">Acylphosphatase-like domain-containing protein</fullName>
    </recommendedName>
</protein>
<evidence type="ECO:0000256" key="3">
    <source>
        <dbReference type="SAM" id="MobiDB-lite"/>
    </source>
</evidence>
<dbReference type="InParanoid" id="A0A218Z1G7"/>
<feature type="domain" description="Acylphosphatase-like" evidence="4">
    <location>
        <begin position="77"/>
        <end position="131"/>
    </location>
</feature>
<evidence type="ECO:0000256" key="2">
    <source>
        <dbReference type="RuleBase" id="RU004168"/>
    </source>
</evidence>
<dbReference type="PROSITE" id="PS51160">
    <property type="entry name" value="ACYLPHOSPHATASE_3"/>
    <property type="match status" value="1"/>
</dbReference>
<feature type="compositionally biased region" description="Basic and acidic residues" evidence="3">
    <location>
        <begin position="112"/>
        <end position="131"/>
    </location>
</feature>
<comment type="caution">
    <text evidence="5">The sequence shown here is derived from an EMBL/GenBank/DDBJ whole genome shotgun (WGS) entry which is preliminary data.</text>
</comment>